<protein>
    <submittedName>
        <fullName evidence="1">Uncharacterized protein</fullName>
    </submittedName>
</protein>
<reference evidence="1 2" key="1">
    <citation type="submission" date="2019-05" db="EMBL/GenBank/DDBJ databases">
        <title>Streptomyces sp. NEAU-C151, a novel actinomycete isolated from soil.</title>
        <authorList>
            <person name="Han L."/>
            <person name="Jiang H."/>
        </authorList>
    </citation>
    <scope>NUCLEOTIDE SEQUENCE [LARGE SCALE GENOMIC DNA]</scope>
    <source>
        <strain evidence="1 2">NEAU-C151</strain>
    </source>
</reference>
<name>A0A5R9FZY0_9ACTN</name>
<dbReference type="Proteomes" id="UP000305906">
    <property type="component" value="Unassembled WGS sequence"/>
</dbReference>
<evidence type="ECO:0000313" key="1">
    <source>
        <dbReference type="EMBL" id="TLS44945.1"/>
    </source>
</evidence>
<evidence type="ECO:0000313" key="2">
    <source>
        <dbReference type="Proteomes" id="UP000305906"/>
    </source>
</evidence>
<organism evidence="1 2">
    <name type="scientific">Streptomyces montanus</name>
    <dbReference type="NCBI Taxonomy" id="2580423"/>
    <lineage>
        <taxon>Bacteria</taxon>
        <taxon>Bacillati</taxon>
        <taxon>Actinomycetota</taxon>
        <taxon>Actinomycetes</taxon>
        <taxon>Kitasatosporales</taxon>
        <taxon>Streptomycetaceae</taxon>
        <taxon>Streptomyces</taxon>
    </lineage>
</organism>
<keyword evidence="2" id="KW-1185">Reference proteome</keyword>
<accession>A0A5R9FZY0</accession>
<dbReference type="AlphaFoldDB" id="A0A5R9FZY0"/>
<dbReference type="EMBL" id="VBZC01000017">
    <property type="protein sequence ID" value="TLS44945.1"/>
    <property type="molecule type" value="Genomic_DNA"/>
</dbReference>
<sequence length="226" mass="25856">MRTEAQGWTIVHQKRTQWLGEFDGVFLGERDGNWLAGRMFRGQSMHDGFDENGEWWYANQYAWKAEHEASRALHAVREYVRLSKEAAQCWDGIFEQRAGEAVDRHWANRVPLVGVADMSSLWVRPGLTGDIRSGTYMLPAVEAKYDLLKLMRAAYSVHEAFRDSEQCKTGSALHKTYEAAIGAAGPVRLSVAGDRFDLRYEGRYNDSDERWGRTWTRNPHPGRTTA</sequence>
<comment type="caution">
    <text evidence="1">The sequence shown here is derived from an EMBL/GenBank/DDBJ whole genome shotgun (WGS) entry which is preliminary data.</text>
</comment>
<dbReference type="RefSeq" id="WP_138046104.1">
    <property type="nucleotide sequence ID" value="NZ_VBZC01000017.1"/>
</dbReference>
<gene>
    <name evidence="1" type="ORF">FE633_17540</name>
</gene>
<proteinExistence type="predicted"/>